<keyword evidence="8" id="KW-1185">Reference proteome</keyword>
<evidence type="ECO:0000313" key="7">
    <source>
        <dbReference type="EMBL" id="RZT75693.1"/>
    </source>
</evidence>
<dbReference type="PANTHER" id="PTHR31632">
    <property type="entry name" value="IRON TRANSPORTER FTH1"/>
    <property type="match status" value="1"/>
</dbReference>
<feature type="transmembrane region" description="Helical" evidence="6">
    <location>
        <begin position="39"/>
        <end position="59"/>
    </location>
</feature>
<sequence>MLNALIVVWRESLEAMLVVGVLLAWIARQEDASRLRRTLWSGVGGGTLLALALAFLAYGAQTWLDGESLELFQIGMLLLACVLMTQMVMWMRRHGASMKRELEAGASRAAETGGRLGVALVAALAIGREGMETVVFLYGMAAERQGSELLGLYGMAALGFVIAGLTAWAVARGARFFSYRTVFRVSEVVLLVTAGSLLGAAVDRLIGMDWLPTLMDLVWDTSAVLDDGSGLGQVLSTFAGYRAQPTAMLLLAYALYWGYVALRLRSFTPNPSSVRADSCQPTAAP</sequence>
<evidence type="ECO:0000256" key="3">
    <source>
        <dbReference type="ARBA" id="ARBA00022692"/>
    </source>
</evidence>
<evidence type="ECO:0000256" key="4">
    <source>
        <dbReference type="ARBA" id="ARBA00022989"/>
    </source>
</evidence>
<reference evidence="7 8" key="1">
    <citation type="submission" date="2019-02" db="EMBL/GenBank/DDBJ databases">
        <title>Genomic Encyclopedia of Type Strains, Phase IV (KMG-IV): sequencing the most valuable type-strain genomes for metagenomic binning, comparative biology and taxonomic classification.</title>
        <authorList>
            <person name="Goeker M."/>
        </authorList>
    </citation>
    <scope>NUCLEOTIDE SEQUENCE [LARGE SCALE GENOMIC DNA]</scope>
    <source>
        <strain evidence="7 8">DSM 21223</strain>
    </source>
</reference>
<dbReference type="InterPro" id="IPR004923">
    <property type="entry name" value="FTR1/Fip1/EfeU"/>
</dbReference>
<keyword evidence="3 6" id="KW-0812">Transmembrane</keyword>
<organism evidence="7 8">
    <name type="scientific">Azospira oryzae</name>
    <dbReference type="NCBI Taxonomy" id="146939"/>
    <lineage>
        <taxon>Bacteria</taxon>
        <taxon>Pseudomonadati</taxon>
        <taxon>Pseudomonadota</taxon>
        <taxon>Betaproteobacteria</taxon>
        <taxon>Rhodocyclales</taxon>
        <taxon>Rhodocyclaceae</taxon>
        <taxon>Azospira</taxon>
    </lineage>
</organism>
<accession>A0ABY0IMW6</accession>
<dbReference type="Pfam" id="PF03239">
    <property type="entry name" value="FTR1"/>
    <property type="match status" value="1"/>
</dbReference>
<comment type="similarity">
    <text evidence="2">Belongs to the oxidase-dependent Fe transporter (OFeT) (TC 9.A.10.1) family.</text>
</comment>
<gene>
    <name evidence="7" type="ORF">EV678_2879</name>
</gene>
<keyword evidence="4 6" id="KW-1133">Transmembrane helix</keyword>
<feature type="transmembrane region" description="Helical" evidence="6">
    <location>
        <begin position="71"/>
        <end position="90"/>
    </location>
</feature>
<proteinExistence type="inferred from homology"/>
<evidence type="ECO:0000313" key="8">
    <source>
        <dbReference type="Proteomes" id="UP000292136"/>
    </source>
</evidence>
<comment type="caution">
    <text evidence="7">The sequence shown here is derived from an EMBL/GenBank/DDBJ whole genome shotgun (WGS) entry which is preliminary data.</text>
</comment>
<dbReference type="EMBL" id="SHKM01000003">
    <property type="protein sequence ID" value="RZT75693.1"/>
    <property type="molecule type" value="Genomic_DNA"/>
</dbReference>
<feature type="transmembrane region" description="Helical" evidence="6">
    <location>
        <begin position="182"/>
        <end position="202"/>
    </location>
</feature>
<feature type="transmembrane region" description="Helical" evidence="6">
    <location>
        <begin position="116"/>
        <end position="138"/>
    </location>
</feature>
<feature type="transmembrane region" description="Helical" evidence="6">
    <location>
        <begin position="6"/>
        <end position="27"/>
    </location>
</feature>
<protein>
    <submittedName>
        <fullName evidence="7">High-affinity iron transporter</fullName>
    </submittedName>
</protein>
<evidence type="ECO:0000256" key="5">
    <source>
        <dbReference type="ARBA" id="ARBA00023136"/>
    </source>
</evidence>
<keyword evidence="5 6" id="KW-0472">Membrane</keyword>
<name>A0ABY0IMW6_9RHOO</name>
<dbReference type="PANTHER" id="PTHR31632:SF2">
    <property type="entry name" value="PLASMA MEMBRANE IRON PERMEASE"/>
    <property type="match status" value="1"/>
</dbReference>
<evidence type="ECO:0000256" key="2">
    <source>
        <dbReference type="ARBA" id="ARBA00008333"/>
    </source>
</evidence>
<feature type="transmembrane region" description="Helical" evidence="6">
    <location>
        <begin position="150"/>
        <end position="170"/>
    </location>
</feature>
<dbReference type="RefSeq" id="WP_014236741.1">
    <property type="nucleotide sequence ID" value="NZ_SHKM01000003.1"/>
</dbReference>
<feature type="transmembrane region" description="Helical" evidence="6">
    <location>
        <begin position="243"/>
        <end position="262"/>
    </location>
</feature>
<dbReference type="Proteomes" id="UP000292136">
    <property type="component" value="Unassembled WGS sequence"/>
</dbReference>
<evidence type="ECO:0000256" key="1">
    <source>
        <dbReference type="ARBA" id="ARBA00004141"/>
    </source>
</evidence>
<evidence type="ECO:0000256" key="6">
    <source>
        <dbReference type="SAM" id="Phobius"/>
    </source>
</evidence>
<comment type="subcellular location">
    <subcellularLocation>
        <location evidence="1">Membrane</location>
        <topology evidence="1">Multi-pass membrane protein</topology>
    </subcellularLocation>
</comment>